<dbReference type="EMBL" id="JBFRCH010000068">
    <property type="protein sequence ID" value="MEX3937769.1"/>
    <property type="molecule type" value="Genomic_DNA"/>
</dbReference>
<protein>
    <submittedName>
        <fullName evidence="1">Uncharacterized protein</fullName>
    </submittedName>
</protein>
<gene>
    <name evidence="1" type="ORF">AB4Y32_39750</name>
</gene>
<accession>A0ACC6UDX8</accession>
<dbReference type="Proteomes" id="UP001558850">
    <property type="component" value="Unassembled WGS sequence"/>
</dbReference>
<proteinExistence type="predicted"/>
<keyword evidence="2" id="KW-1185">Reference proteome</keyword>
<evidence type="ECO:0000313" key="2">
    <source>
        <dbReference type="Proteomes" id="UP001558850"/>
    </source>
</evidence>
<organism evidence="1 2">
    <name type="scientific">Paraburkholderia phymatum</name>
    <dbReference type="NCBI Taxonomy" id="148447"/>
    <lineage>
        <taxon>Bacteria</taxon>
        <taxon>Pseudomonadati</taxon>
        <taxon>Pseudomonadota</taxon>
        <taxon>Betaproteobacteria</taxon>
        <taxon>Burkholderiales</taxon>
        <taxon>Burkholderiaceae</taxon>
        <taxon>Paraburkholderia</taxon>
    </lineage>
</organism>
<name>A0ACC6UDX8_9BURK</name>
<comment type="caution">
    <text evidence="1">The sequence shown here is derived from an EMBL/GenBank/DDBJ whole genome shotgun (WGS) entry which is preliminary data.</text>
</comment>
<sequence>MRLGTMQSNPAGAPRRASDRNLLACAGPGNLVSTDIFDTILLRRPVSERRRMSMIARVFVSRVSTDIDGPTAAIVRRARWEAQHSAYKELDTSGRRGEVRIEDILERQVILLGLPRDHIAELIRAELLVEQKLLHPNRALIGRLEELRGRGVRVIGISDTSLSASHLQSLMEAVIGRNVLDRLYTSADLQLTKRSGEIFTAVLREEATPFSDLIHIGDDRHADVRMPRKLGAACLHLPRSSRHVALRRLDGTLFEALRRRSEFPKAPRRNDGRTDYLRRFGERTLGPIVAEFCMRLWLYLSTASTSEQTTVAFCARGGLNMRVAFEAFMRSTGLPLDMRRSDLMISRVVAARAAILAESAAASDELAREFSGATMADTARAVAAIDDIFGPEWNTSFEAQGFFKLLRGTAAGRRVRQMLEEQDELFVSHLRHCIGKAKRIILCDTGLYGSTLRLLQAGHPEFEWECVLFARCNYKGFDASHFARTAGLSVDKDGYNPFEPRTSVLRYWHLIEALFEPRLPSVRFFTWHDGIAQSNLEQAGWREILETERSPALSGVIAYLDALDSKDWFRRLASDTDLAWPTIHAALIFPDAIGSAALRVVDRSRDFGRDEVVHSPDAAPATSLVKRMGQARTALWKEGAVALMFPALRWPLQLGIESAYCARSACRLMKRWMRW</sequence>
<reference evidence="1" key="1">
    <citation type="submission" date="2024-07" db="EMBL/GenBank/DDBJ databases">
        <title>A survey of Mimosa microsymbionts across Brazilian biomes reveals a high diversity of Paraburkholderia nodulating endemic species, but also that Cupriavidus is common as a symbiont of widespread species.</title>
        <authorList>
            <person name="Rouws L."/>
            <person name="Barauna A."/>
            <person name="Beukes C."/>
            <person name="Rouws J.R.C."/>
            <person name="De Faria S.M."/>
            <person name="Gross E."/>
            <person name="Bueno Dos Reis Junior F."/>
            <person name="Simon M.F."/>
            <person name="Maluk M."/>
            <person name="Odee D.W."/>
            <person name="Kenicer G."/>
            <person name="Young J.P.W."/>
            <person name="Reis V.M."/>
            <person name="Zilli J."/>
            <person name="James E.K."/>
        </authorList>
    </citation>
    <scope>NUCLEOTIDE SEQUENCE</scope>
    <source>
        <strain evidence="1">EG181B</strain>
    </source>
</reference>
<evidence type="ECO:0000313" key="1">
    <source>
        <dbReference type="EMBL" id="MEX3937769.1"/>
    </source>
</evidence>